<proteinExistence type="predicted"/>
<organism evidence="2 3">
    <name type="scientific">Spirosoma telluris</name>
    <dbReference type="NCBI Taxonomy" id="2183553"/>
    <lineage>
        <taxon>Bacteria</taxon>
        <taxon>Pseudomonadati</taxon>
        <taxon>Bacteroidota</taxon>
        <taxon>Cytophagia</taxon>
        <taxon>Cytophagales</taxon>
        <taxon>Cytophagaceae</taxon>
        <taxon>Spirosoma</taxon>
    </lineage>
</organism>
<keyword evidence="3" id="KW-1185">Reference proteome</keyword>
<dbReference type="EMBL" id="QLII01000001">
    <property type="protein sequence ID" value="RAI73983.1"/>
    <property type="molecule type" value="Genomic_DNA"/>
</dbReference>
<feature type="transmembrane region" description="Helical" evidence="1">
    <location>
        <begin position="152"/>
        <end position="172"/>
    </location>
</feature>
<evidence type="ECO:0000256" key="1">
    <source>
        <dbReference type="SAM" id="Phobius"/>
    </source>
</evidence>
<name>A0A327NGQ7_9BACT</name>
<evidence type="ECO:0000313" key="3">
    <source>
        <dbReference type="Proteomes" id="UP000249016"/>
    </source>
</evidence>
<protein>
    <submittedName>
        <fullName evidence="2">Uncharacterized protein</fullName>
    </submittedName>
</protein>
<keyword evidence="1" id="KW-1133">Transmembrane helix</keyword>
<dbReference type="AlphaFoldDB" id="A0A327NGQ7"/>
<feature type="transmembrane region" description="Helical" evidence="1">
    <location>
        <begin position="6"/>
        <end position="27"/>
    </location>
</feature>
<evidence type="ECO:0000313" key="2">
    <source>
        <dbReference type="EMBL" id="RAI73983.1"/>
    </source>
</evidence>
<accession>A0A327NGQ7</accession>
<gene>
    <name evidence="2" type="ORF">HMF3257_05725</name>
</gene>
<dbReference type="RefSeq" id="WP_111340856.1">
    <property type="nucleotide sequence ID" value="NZ_QLII01000001.1"/>
</dbReference>
<comment type="caution">
    <text evidence="2">The sequence shown here is derived from an EMBL/GenBank/DDBJ whole genome shotgun (WGS) entry which is preliminary data.</text>
</comment>
<keyword evidence="1" id="KW-0812">Transmembrane</keyword>
<reference evidence="2 3" key="1">
    <citation type="submission" date="2018-06" db="EMBL/GenBank/DDBJ databases">
        <title>Spirosoma sp. HMF3257 Genome sequencing and assembly.</title>
        <authorList>
            <person name="Kang H."/>
            <person name="Cha I."/>
            <person name="Kim H."/>
            <person name="Kang J."/>
            <person name="Joh K."/>
        </authorList>
    </citation>
    <scope>NUCLEOTIDE SEQUENCE [LARGE SCALE GENOMIC DNA]</scope>
    <source>
        <strain evidence="2 3">HMF3257</strain>
    </source>
</reference>
<keyword evidence="1" id="KW-0472">Membrane</keyword>
<sequence>MEQFFNNAWIIGIGGGVISGFIVFMVTSKIFSKRENKEYQQKIRLANNELLYAIRPLVVEQKLPTIDIFNSVLLSTSKKYSVNPSDLYNRSDIADDLTKEVMDNSFLTSENKLKYCELTEKIKELSSDKIDNNKDKTEIIYIEKDKSISKEYLSLVMSLMTAMMAVVASLFVFKDKSLMTIEKSFLNEKFDYFSIIAVFTTIPVIAIVMIKLLEMLRTVEKRRKTDSKETVKIEIPEKEEA</sequence>
<feature type="transmembrane region" description="Helical" evidence="1">
    <location>
        <begin position="192"/>
        <end position="213"/>
    </location>
</feature>
<dbReference type="OrthoDB" id="3036078at2"/>
<dbReference type="Proteomes" id="UP000249016">
    <property type="component" value="Unassembled WGS sequence"/>
</dbReference>